<dbReference type="EMBL" id="CP133076">
    <property type="protein sequence ID" value="WMJ17833.1"/>
    <property type="molecule type" value="Genomic_DNA"/>
</dbReference>
<evidence type="ECO:0000313" key="1">
    <source>
        <dbReference type="EMBL" id="WMJ17833.1"/>
    </source>
</evidence>
<dbReference type="RefSeq" id="WP_042382588.1">
    <property type="nucleotide sequence ID" value="NZ_CP133076.1"/>
</dbReference>
<keyword evidence="2" id="KW-1185">Reference proteome</keyword>
<dbReference type="Pfam" id="PF04454">
    <property type="entry name" value="Linocin_M18"/>
    <property type="match status" value="1"/>
</dbReference>
<dbReference type="Proteomes" id="UP001223761">
    <property type="component" value="Chromosome"/>
</dbReference>
<dbReference type="Gene3D" id="3.30.2400.30">
    <property type="match status" value="1"/>
</dbReference>
<accession>A0ABY9MM60</accession>
<organism evidence="1 2">
    <name type="scientific">Geobacillus proteiniphilus</name>
    <dbReference type="NCBI Taxonomy" id="860353"/>
    <lineage>
        <taxon>Bacteria</taxon>
        <taxon>Bacillati</taxon>
        <taxon>Bacillota</taxon>
        <taxon>Bacilli</taxon>
        <taxon>Bacillales</taxon>
        <taxon>Anoxybacillaceae</taxon>
        <taxon>Geobacillus</taxon>
    </lineage>
</organism>
<protein>
    <submittedName>
        <fullName evidence="1">Family 1 encapsulin nanocompartment shell protein</fullName>
    </submittedName>
</protein>
<evidence type="ECO:0000313" key="2">
    <source>
        <dbReference type="Proteomes" id="UP001223761"/>
    </source>
</evidence>
<reference evidence="1 2" key="1">
    <citation type="submission" date="2023-08" db="EMBL/GenBank/DDBJ databases">
        <title>Genome sequencing of the thermostable Gram positive bacteria Geobacillus proteiniphilus strain T-6.</title>
        <authorList>
            <person name="Shulami S."/>
            <person name="Shoham Y."/>
        </authorList>
    </citation>
    <scope>NUCLEOTIDE SEQUENCE [LARGE SCALE GENOMIC DNA]</scope>
    <source>
        <strain evidence="1 2">T-6</strain>
    </source>
</reference>
<gene>
    <name evidence="1" type="ORF">RA955_07345</name>
</gene>
<name>A0ABY9MM60_9BACL</name>
<dbReference type="InterPro" id="IPR007544">
    <property type="entry name" value="ENCAP"/>
</dbReference>
<sequence>MDKTKLYPEAPLTSSQWDELDELVIETARRQLVGRRFIDLYGPLGEGVQSVANDIYTNRNTGT</sequence>
<proteinExistence type="predicted"/>